<evidence type="ECO:0000313" key="4">
    <source>
        <dbReference type="Proteomes" id="UP000194003"/>
    </source>
</evidence>
<feature type="region of interest" description="Disordered" evidence="1">
    <location>
        <begin position="1"/>
        <end position="21"/>
    </location>
</feature>
<organism evidence="3 4">
    <name type="scientific">Magnetofaba australis IT-1</name>
    <dbReference type="NCBI Taxonomy" id="1434232"/>
    <lineage>
        <taxon>Bacteria</taxon>
        <taxon>Pseudomonadati</taxon>
        <taxon>Pseudomonadota</taxon>
        <taxon>Magnetococcia</taxon>
        <taxon>Magnetococcales</taxon>
        <taxon>Magnetococcaceae</taxon>
        <taxon>Magnetofaba</taxon>
    </lineage>
</organism>
<dbReference type="EMBL" id="LVJN01000019">
    <property type="protein sequence ID" value="OSM03986.1"/>
    <property type="molecule type" value="Genomic_DNA"/>
</dbReference>
<feature type="transmembrane region" description="Helical" evidence="2">
    <location>
        <begin position="44"/>
        <end position="65"/>
    </location>
</feature>
<dbReference type="RefSeq" id="WP_085442104.1">
    <property type="nucleotide sequence ID" value="NZ_LVJN01000019.1"/>
</dbReference>
<name>A0A1Y2K3Y6_9PROT</name>
<dbReference type="AlphaFoldDB" id="A0A1Y2K3Y6"/>
<protein>
    <submittedName>
        <fullName evidence="3">Uncharacterized protein</fullName>
    </submittedName>
</protein>
<reference evidence="3 4" key="1">
    <citation type="journal article" date="2016" name="BMC Genomics">
        <title>Combined genomic and structural analyses of a cultured magnetotactic bacterium reveals its niche adaptation to a dynamic environment.</title>
        <authorList>
            <person name="Araujo A.C."/>
            <person name="Morillo V."/>
            <person name="Cypriano J."/>
            <person name="Teixeira L.C."/>
            <person name="Leao P."/>
            <person name="Lyra S."/>
            <person name="Almeida L.G."/>
            <person name="Bazylinski D.A."/>
            <person name="Vasconcellos A.T."/>
            <person name="Abreu F."/>
            <person name="Lins U."/>
        </authorList>
    </citation>
    <scope>NUCLEOTIDE SEQUENCE [LARGE SCALE GENOMIC DNA]</scope>
    <source>
        <strain evidence="3 4">IT-1</strain>
    </source>
</reference>
<keyword evidence="2" id="KW-1133">Transmembrane helix</keyword>
<sequence length="185" mass="20749">MPLEQTDAATPSPASRKRSRRISSAFTRALRRRHRQRSAKEKRIGVILLSVSSLVFLFFLTHSIITERALPGIARSAIMLEPSRATLRRENASPLKKRFESLGNRGVPRIIRSGDLIRVGNYRLRANIIREMRDSGRAGLYNPSLAQLGMHPGENYCVITDSVDNFPSPGTGNRLWIVARGCRSL</sequence>
<evidence type="ECO:0000256" key="2">
    <source>
        <dbReference type="SAM" id="Phobius"/>
    </source>
</evidence>
<gene>
    <name evidence="3" type="ORF">MAIT1_03768</name>
</gene>
<comment type="caution">
    <text evidence="3">The sequence shown here is derived from an EMBL/GenBank/DDBJ whole genome shotgun (WGS) entry which is preliminary data.</text>
</comment>
<dbReference type="Proteomes" id="UP000194003">
    <property type="component" value="Unassembled WGS sequence"/>
</dbReference>
<evidence type="ECO:0000256" key="1">
    <source>
        <dbReference type="SAM" id="MobiDB-lite"/>
    </source>
</evidence>
<keyword evidence="4" id="KW-1185">Reference proteome</keyword>
<accession>A0A1Y2K3Y6</accession>
<proteinExistence type="predicted"/>
<evidence type="ECO:0000313" key="3">
    <source>
        <dbReference type="EMBL" id="OSM03986.1"/>
    </source>
</evidence>
<keyword evidence="2" id="KW-0472">Membrane</keyword>
<keyword evidence="2" id="KW-0812">Transmembrane</keyword>